<feature type="transmembrane region" description="Helical" evidence="1">
    <location>
        <begin position="215"/>
        <end position="234"/>
    </location>
</feature>
<dbReference type="AlphaFoldDB" id="A0A840FTP4"/>
<keyword evidence="1" id="KW-0472">Membrane</keyword>
<sequence length="467" mass="51727">MQLVNWIARREFLERLRDGRLHWAGGLVAVLLLTALAVGWAHQRDAQAEQRAAQAMDYRDWLRQDRRHPHDAAHQGMHAFKPEAVLSMIDPGINLFIGSTVWLQAHRQSEVKFNAAQDATGLQRFGNLSVGWILQVLGPLLVIVLGFNAFAAEREQGILRQTLSLGVSPLRLLGGKALALTASLAVLLVPAGLVAAIVVGAGADDGERLDALLRLGAWAVGYAVYLGIFVFLVLGVSAACSTSRMAITLLLAIWIAQAVMAPRVLSELSRAWFPSPTRLEFNRQLGAELKTVSDEVWQKNFGSTERWGRDVPLSKWGIALRLDDQASYPVYDRHYGRLWDTWERQQAVQEWSGLLVPVLAVRSFSMGMAGTDFAHHRSFTTAAELHRRHIQDLMSEDLVAHADPLGDQHFAYQATPELWATVPPFDYQPPRAAWALMHQMRSFAVLCAGLLLAAAFAAFTASRQRAL</sequence>
<evidence type="ECO:0000313" key="3">
    <source>
        <dbReference type="Proteomes" id="UP000524450"/>
    </source>
</evidence>
<dbReference type="Pfam" id="PF12040">
    <property type="entry name" value="DUF3526"/>
    <property type="match status" value="1"/>
</dbReference>
<reference evidence="2 3" key="1">
    <citation type="submission" date="2020-08" db="EMBL/GenBank/DDBJ databases">
        <title>Genomic Encyclopedia of Type Strains, Phase IV (KMG-V): Genome sequencing to study the core and pangenomes of soil and plant-associated prokaryotes.</title>
        <authorList>
            <person name="Whitman W."/>
        </authorList>
    </citation>
    <scope>NUCLEOTIDE SEQUENCE [LARGE SCALE GENOMIC DNA]</scope>
    <source>
        <strain evidence="2 3">34/80</strain>
    </source>
</reference>
<organism evidence="2 3">
    <name type="scientific">Variovorax guangxiensis</name>
    <dbReference type="NCBI Taxonomy" id="1775474"/>
    <lineage>
        <taxon>Bacteria</taxon>
        <taxon>Pseudomonadati</taxon>
        <taxon>Pseudomonadota</taxon>
        <taxon>Betaproteobacteria</taxon>
        <taxon>Burkholderiales</taxon>
        <taxon>Comamonadaceae</taxon>
        <taxon>Variovorax</taxon>
    </lineage>
</organism>
<accession>A0A840FTP4</accession>
<dbReference type="PANTHER" id="PTHR43471">
    <property type="entry name" value="ABC TRANSPORTER PERMEASE"/>
    <property type="match status" value="1"/>
</dbReference>
<dbReference type="PANTHER" id="PTHR43471:SF1">
    <property type="entry name" value="ABC TRANSPORTER PERMEASE PROTEIN NOSY-RELATED"/>
    <property type="match status" value="1"/>
</dbReference>
<proteinExistence type="predicted"/>
<comment type="caution">
    <text evidence="2">The sequence shown here is derived from an EMBL/GenBank/DDBJ whole genome shotgun (WGS) entry which is preliminary data.</text>
</comment>
<protein>
    <submittedName>
        <fullName evidence="2">ABC-2 type transport system permease protein</fullName>
    </submittedName>
</protein>
<evidence type="ECO:0000313" key="2">
    <source>
        <dbReference type="EMBL" id="MBB4220651.1"/>
    </source>
</evidence>
<dbReference type="Pfam" id="PF12679">
    <property type="entry name" value="ABC2_membrane_2"/>
    <property type="match status" value="1"/>
</dbReference>
<dbReference type="RefSeq" id="WP_184636293.1">
    <property type="nucleotide sequence ID" value="NZ_JACIFZ010000001.1"/>
</dbReference>
<dbReference type="GO" id="GO:0140359">
    <property type="term" value="F:ABC-type transporter activity"/>
    <property type="evidence" value="ECO:0007669"/>
    <property type="project" value="InterPro"/>
</dbReference>
<dbReference type="Proteomes" id="UP000524450">
    <property type="component" value="Unassembled WGS sequence"/>
</dbReference>
<feature type="transmembrane region" description="Helical" evidence="1">
    <location>
        <begin position="443"/>
        <end position="461"/>
    </location>
</feature>
<name>A0A840FTP4_9BURK</name>
<dbReference type="GO" id="GO:0005886">
    <property type="term" value="C:plasma membrane"/>
    <property type="evidence" value="ECO:0007669"/>
    <property type="project" value="UniProtKB-SubCell"/>
</dbReference>
<gene>
    <name evidence="2" type="ORF">GGD71_001398</name>
</gene>
<keyword evidence="1" id="KW-0812">Transmembrane</keyword>
<feature type="transmembrane region" description="Helical" evidence="1">
    <location>
        <begin position="132"/>
        <end position="151"/>
    </location>
</feature>
<dbReference type="EMBL" id="JACIFZ010000001">
    <property type="protein sequence ID" value="MBB4220651.1"/>
    <property type="molecule type" value="Genomic_DNA"/>
</dbReference>
<evidence type="ECO:0000256" key="1">
    <source>
        <dbReference type="SAM" id="Phobius"/>
    </source>
</evidence>
<keyword evidence="1" id="KW-1133">Transmembrane helix</keyword>
<feature type="transmembrane region" description="Helical" evidence="1">
    <location>
        <begin position="177"/>
        <end position="203"/>
    </location>
</feature>
<feature type="transmembrane region" description="Helical" evidence="1">
    <location>
        <begin position="21"/>
        <end position="41"/>
    </location>
</feature>
<dbReference type="InterPro" id="IPR021913">
    <property type="entry name" value="DUF3526"/>
</dbReference>